<evidence type="ECO:0000313" key="1">
    <source>
        <dbReference type="EMBL" id="ADO97432.1"/>
    </source>
</evidence>
<proteinExistence type="predicted"/>
<reference evidence="1 2" key="1">
    <citation type="journal article" date="2010" name="Environ. Microbiol.">
        <title>Genomic analysis of oceanic cyanobacterial myoviruses compared with T4-like myoviruses from diverse hosts and environments.</title>
        <authorList>
            <person name="Sullivan M.B."/>
            <person name="Huang K.H."/>
            <person name="Ignacio-Espinoza J.C."/>
            <person name="Berlin A.M."/>
            <person name="Kelly L."/>
            <person name="Weigele P.R."/>
            <person name="DeFrancesco A.S."/>
            <person name="Kern S.E."/>
            <person name="Thompson L.R."/>
            <person name="Young S."/>
            <person name="Yandava C."/>
            <person name="Fu R."/>
            <person name="Krastins B."/>
            <person name="Chase M."/>
            <person name="Sarracino D."/>
            <person name="Osburne M.S."/>
            <person name="Henn M.R."/>
            <person name="Chisholm S.W."/>
        </authorList>
    </citation>
    <scope>NUCLEOTIDE SEQUENCE [LARGE SCALE GENOMIC DNA]</scope>
    <source>
        <strain evidence="1">8017-1</strain>
    </source>
</reference>
<dbReference type="EMBL" id="GU071095">
    <property type="protein sequence ID" value="ADO97432.1"/>
    <property type="molecule type" value="Genomic_DNA"/>
</dbReference>
<accession>E3SIY4</accession>
<name>E3SIY4_9CAUD</name>
<dbReference type="KEGG" id="vg:10326722"/>
<evidence type="ECO:0000313" key="2">
    <source>
        <dbReference type="Proteomes" id="UP000006524"/>
    </source>
</evidence>
<organism evidence="1 2">
    <name type="scientific">Synechococcus phage S-SM2</name>
    <dbReference type="NCBI Taxonomy" id="444860"/>
    <lineage>
        <taxon>Viruses</taxon>
        <taxon>Duplodnaviria</taxon>
        <taxon>Heunggongvirae</taxon>
        <taxon>Uroviricota</taxon>
        <taxon>Caudoviricetes</taxon>
        <taxon>Pantevenvirales</taxon>
        <taxon>Kyanoviridae</taxon>
        <taxon>Nilusvirus</taxon>
        <taxon>Nilusvirus ssm2</taxon>
    </lineage>
</organism>
<gene>
    <name evidence="1" type="ORF">SSM2_090</name>
</gene>
<dbReference type="Proteomes" id="UP000006524">
    <property type="component" value="Segment"/>
</dbReference>
<dbReference type="RefSeq" id="YP_004322246.1">
    <property type="nucleotide sequence ID" value="NC_015279.1"/>
</dbReference>
<keyword evidence="2" id="KW-1185">Reference proteome</keyword>
<sequence>MEKVYHIYAKEECLYNNLNEEQFNTTWETLKGMVGLMKTDYELEDLSYEECIRAHGGAGGDNQNEPPGSDSY</sequence>
<dbReference type="OrthoDB" id="27360at10239"/>
<dbReference type="GeneID" id="10326722"/>
<protein>
    <submittedName>
        <fullName evidence="1">Uncharacterized protein</fullName>
    </submittedName>
</protein>